<dbReference type="PaxDb" id="1198114-AciX9_2169"/>
<evidence type="ECO:0008006" key="3">
    <source>
        <dbReference type="Google" id="ProtNLM"/>
    </source>
</evidence>
<dbReference type="Gene3D" id="1.10.10.1150">
    <property type="entry name" value="Coenzyme PQQ synthesis protein D (PqqD)"/>
    <property type="match status" value="1"/>
</dbReference>
<protein>
    <recommendedName>
        <fullName evidence="3">PqqD family protein</fullName>
    </recommendedName>
</protein>
<dbReference type="Proteomes" id="UP000000343">
    <property type="component" value="Chromosome"/>
</dbReference>
<accession>E8X2I9</accession>
<dbReference type="AlphaFoldDB" id="E8X2I9"/>
<reference evidence="2" key="1">
    <citation type="submission" date="2011-01" db="EMBL/GenBank/DDBJ databases">
        <title>Complete sequence of chromosome of Acidobacterium sp. MP5ACTX9.</title>
        <authorList>
            <consortium name="US DOE Joint Genome Institute"/>
            <person name="Lucas S."/>
            <person name="Copeland A."/>
            <person name="Lapidus A."/>
            <person name="Cheng J.-F."/>
            <person name="Goodwin L."/>
            <person name="Pitluck S."/>
            <person name="Teshima H."/>
            <person name="Detter J.C."/>
            <person name="Han C."/>
            <person name="Tapia R."/>
            <person name="Land M."/>
            <person name="Hauser L."/>
            <person name="Kyrpides N."/>
            <person name="Ivanova N."/>
            <person name="Ovchinnikova G."/>
            <person name="Pagani I."/>
            <person name="Rawat S.R."/>
            <person name="Mannisto M."/>
            <person name="Haggblom M.M."/>
            <person name="Woyke T."/>
        </authorList>
    </citation>
    <scope>NUCLEOTIDE SEQUENCE [LARGE SCALE GENOMIC DNA]</scope>
    <source>
        <strain evidence="2">MP5ACTX9</strain>
    </source>
</reference>
<name>E8X2I9_GRATM</name>
<dbReference type="HOGENOM" id="CLU_1756251_0_0_0"/>
<dbReference type="eggNOG" id="ENOG502ZGH0">
    <property type="taxonomic scope" value="Bacteria"/>
</dbReference>
<dbReference type="KEGG" id="acm:AciX9_2169"/>
<dbReference type="STRING" id="1198114.AciX9_2169"/>
<dbReference type="RefSeq" id="WP_013580529.1">
    <property type="nucleotide sequence ID" value="NC_015064.1"/>
</dbReference>
<organism evidence="2">
    <name type="scientific">Granulicella tundricola (strain ATCC BAA-1859 / DSM 23138 / MP5ACTX9)</name>
    <dbReference type="NCBI Taxonomy" id="1198114"/>
    <lineage>
        <taxon>Bacteria</taxon>
        <taxon>Pseudomonadati</taxon>
        <taxon>Acidobacteriota</taxon>
        <taxon>Terriglobia</taxon>
        <taxon>Terriglobales</taxon>
        <taxon>Acidobacteriaceae</taxon>
        <taxon>Granulicella</taxon>
    </lineage>
</organism>
<dbReference type="Pfam" id="PF05402">
    <property type="entry name" value="PqqD"/>
    <property type="match status" value="1"/>
</dbReference>
<sequence>MKNVFPRRRTHQLSIQQVGQETLIYDEQTHNAFCLNPVAAAVWNLCDGETSAAVISVSASFALKLTVSEELVQLSLEALASDGLLESESPPPAPATISRRAAVSQLGVGAAMLLPVIAVIAAPKAAQAYTGCVNCTAPSSTGTRGRRQ</sequence>
<gene>
    <name evidence="1" type="ordered locus">AciX9_2169</name>
</gene>
<dbReference type="EMBL" id="CP002480">
    <property type="protein sequence ID" value="ADW69213.1"/>
    <property type="molecule type" value="Genomic_DNA"/>
</dbReference>
<dbReference type="InterPro" id="IPR008792">
    <property type="entry name" value="PQQD"/>
</dbReference>
<proteinExistence type="predicted"/>
<evidence type="ECO:0000313" key="2">
    <source>
        <dbReference type="Proteomes" id="UP000000343"/>
    </source>
</evidence>
<evidence type="ECO:0000313" key="1">
    <source>
        <dbReference type="EMBL" id="ADW69213.1"/>
    </source>
</evidence>
<dbReference type="OrthoDB" id="491523at2"/>
<keyword evidence="2" id="KW-1185">Reference proteome</keyword>
<dbReference type="InterPro" id="IPR041881">
    <property type="entry name" value="PqqD_sf"/>
</dbReference>